<evidence type="ECO:0008006" key="5">
    <source>
        <dbReference type="Google" id="ProtNLM"/>
    </source>
</evidence>
<evidence type="ECO:0000256" key="2">
    <source>
        <dbReference type="SAM" id="Phobius"/>
    </source>
</evidence>
<feature type="region of interest" description="Disordered" evidence="1">
    <location>
        <begin position="315"/>
        <end position="338"/>
    </location>
</feature>
<feature type="transmembrane region" description="Helical" evidence="2">
    <location>
        <begin position="167"/>
        <end position="187"/>
    </location>
</feature>
<feature type="compositionally biased region" description="Polar residues" evidence="1">
    <location>
        <begin position="315"/>
        <end position="326"/>
    </location>
</feature>
<keyword evidence="2" id="KW-1133">Transmembrane helix</keyword>
<evidence type="ECO:0000313" key="3">
    <source>
        <dbReference type="EMBL" id="KAB5587893.1"/>
    </source>
</evidence>
<gene>
    <name evidence="3" type="ORF">CTheo_8666</name>
</gene>
<evidence type="ECO:0000256" key="1">
    <source>
        <dbReference type="SAM" id="MobiDB-lite"/>
    </source>
</evidence>
<feature type="transmembrane region" description="Helical" evidence="2">
    <location>
        <begin position="78"/>
        <end position="97"/>
    </location>
</feature>
<keyword evidence="4" id="KW-1185">Reference proteome</keyword>
<evidence type="ECO:0000313" key="4">
    <source>
        <dbReference type="Proteomes" id="UP000383932"/>
    </source>
</evidence>
<keyword evidence="2" id="KW-0472">Membrane</keyword>
<organism evidence="3 4">
    <name type="scientific">Ceratobasidium theobromae</name>
    <dbReference type="NCBI Taxonomy" id="1582974"/>
    <lineage>
        <taxon>Eukaryota</taxon>
        <taxon>Fungi</taxon>
        <taxon>Dikarya</taxon>
        <taxon>Basidiomycota</taxon>
        <taxon>Agaricomycotina</taxon>
        <taxon>Agaricomycetes</taxon>
        <taxon>Cantharellales</taxon>
        <taxon>Ceratobasidiaceae</taxon>
        <taxon>Ceratobasidium</taxon>
    </lineage>
</organism>
<dbReference type="AlphaFoldDB" id="A0A5N5Q8R4"/>
<protein>
    <recommendedName>
        <fullName evidence="5">Transmembrane protein</fullName>
    </recommendedName>
</protein>
<reference evidence="3 4" key="1">
    <citation type="journal article" date="2019" name="Fungal Biol. Biotechnol.">
        <title>Draft genome sequence of fastidious pathogen Ceratobasidium theobromae, which causes vascular-streak dieback in Theobroma cacao.</title>
        <authorList>
            <person name="Ali S.S."/>
            <person name="Asman A."/>
            <person name="Shao J."/>
            <person name="Firmansyah A.P."/>
            <person name="Susilo A.W."/>
            <person name="Rosmana A."/>
            <person name="McMahon P."/>
            <person name="Junaid M."/>
            <person name="Guest D."/>
            <person name="Kheng T.Y."/>
            <person name="Meinhardt L.W."/>
            <person name="Bailey B.A."/>
        </authorList>
    </citation>
    <scope>NUCLEOTIDE SEQUENCE [LARGE SCALE GENOMIC DNA]</scope>
    <source>
        <strain evidence="3 4">CT2</strain>
    </source>
</reference>
<sequence>MPAPFSRQLWNVRQTLFPTFEQKPYHLQFRHAALVTMMLMCAGYSLPAYHQTVPFAESWYIASDNLPIESSYNELRPAAAATMFFNVAAAFWIALHLAGEPLFRRGAPVWYEVAWMFLLAAGETISLAMMASSRPDVCDFHFGVDDSPSPPDKLSEKNSATSICSNWHGMTGLLAAIIGVFLLHILWHTTVSMRYIKSRKNVFVHPIGDYRWKLPTPLERIHVVFPADVEADGISERKESKDLGSTQYSSTDYATKSAQSDTLSFPVSSTSDDYNNFSRPSAPSAKATLTALPVGVKPLVLQQSIVTKSDASSIVESDQASSTHSPNKYAPFAYEHHN</sequence>
<dbReference type="EMBL" id="SSOP01000699">
    <property type="protein sequence ID" value="KAB5587893.1"/>
    <property type="molecule type" value="Genomic_DNA"/>
</dbReference>
<dbReference type="OrthoDB" id="3139636at2759"/>
<keyword evidence="2" id="KW-0812">Transmembrane</keyword>
<comment type="caution">
    <text evidence="3">The sequence shown here is derived from an EMBL/GenBank/DDBJ whole genome shotgun (WGS) entry which is preliminary data.</text>
</comment>
<feature type="transmembrane region" description="Helical" evidence="2">
    <location>
        <begin position="109"/>
        <end position="131"/>
    </location>
</feature>
<name>A0A5N5Q8R4_9AGAM</name>
<accession>A0A5N5Q8R4</accession>
<feature type="transmembrane region" description="Helical" evidence="2">
    <location>
        <begin position="32"/>
        <end position="50"/>
    </location>
</feature>
<proteinExistence type="predicted"/>
<dbReference type="Proteomes" id="UP000383932">
    <property type="component" value="Unassembled WGS sequence"/>
</dbReference>